<evidence type="ECO:0000313" key="2">
    <source>
        <dbReference type="EMBL" id="TCP24545.1"/>
    </source>
</evidence>
<dbReference type="Proteomes" id="UP000295416">
    <property type="component" value="Unassembled WGS sequence"/>
</dbReference>
<dbReference type="EMBL" id="SLXK01000024">
    <property type="protein sequence ID" value="TCP24545.1"/>
    <property type="molecule type" value="Genomic_DNA"/>
</dbReference>
<name>A0A4R2NT16_9BACL</name>
<feature type="compositionally biased region" description="Basic and acidic residues" evidence="1">
    <location>
        <begin position="1"/>
        <end position="16"/>
    </location>
</feature>
<proteinExistence type="predicted"/>
<protein>
    <recommendedName>
        <fullName evidence="4">YfhD-like protein</fullName>
    </recommendedName>
</protein>
<organism evidence="2 3">
    <name type="scientific">Scopulibacillus darangshiensis</name>
    <dbReference type="NCBI Taxonomy" id="442528"/>
    <lineage>
        <taxon>Bacteria</taxon>
        <taxon>Bacillati</taxon>
        <taxon>Bacillota</taxon>
        <taxon>Bacilli</taxon>
        <taxon>Bacillales</taxon>
        <taxon>Sporolactobacillaceae</taxon>
        <taxon>Scopulibacillus</taxon>
    </lineage>
</organism>
<gene>
    <name evidence="2" type="ORF">EV207_12444</name>
</gene>
<dbReference type="RefSeq" id="WP_132746965.1">
    <property type="nucleotide sequence ID" value="NZ_SLXK01000024.1"/>
</dbReference>
<reference evidence="2 3" key="1">
    <citation type="submission" date="2019-03" db="EMBL/GenBank/DDBJ databases">
        <title>Genomic Encyclopedia of Type Strains, Phase IV (KMG-IV): sequencing the most valuable type-strain genomes for metagenomic binning, comparative biology and taxonomic classification.</title>
        <authorList>
            <person name="Goeker M."/>
        </authorList>
    </citation>
    <scope>NUCLEOTIDE SEQUENCE [LARGE SCALE GENOMIC DNA]</scope>
    <source>
        <strain evidence="2 3">DSM 19377</strain>
    </source>
</reference>
<accession>A0A4R2NT16</accession>
<comment type="caution">
    <text evidence="2">The sequence shown here is derived from an EMBL/GenBank/DDBJ whole genome shotgun (WGS) entry which is preliminary data.</text>
</comment>
<feature type="compositionally biased region" description="Basic and acidic residues" evidence="1">
    <location>
        <begin position="30"/>
        <end position="46"/>
    </location>
</feature>
<dbReference type="AlphaFoldDB" id="A0A4R2NT16"/>
<feature type="region of interest" description="Disordered" evidence="1">
    <location>
        <begin position="1"/>
        <end position="46"/>
    </location>
</feature>
<evidence type="ECO:0008006" key="4">
    <source>
        <dbReference type="Google" id="ProtNLM"/>
    </source>
</evidence>
<evidence type="ECO:0000256" key="1">
    <source>
        <dbReference type="SAM" id="MobiDB-lite"/>
    </source>
</evidence>
<sequence>MDRKRSPQDHIAKNEDVEYTQTLDTDDQEALERAEQADKRAEKEQG</sequence>
<keyword evidence="3" id="KW-1185">Reference proteome</keyword>
<evidence type="ECO:0000313" key="3">
    <source>
        <dbReference type="Proteomes" id="UP000295416"/>
    </source>
</evidence>